<name>A0A511W2T0_9BACI</name>
<dbReference type="InterPro" id="IPR036638">
    <property type="entry name" value="HLH_DNA-bd_sf"/>
</dbReference>
<comment type="caution">
    <text evidence="1">The sequence shown here is derived from an EMBL/GenBank/DDBJ whole genome shotgun (WGS) entry which is preliminary data.</text>
</comment>
<sequence>MRKQMIDVASEQGYTSCESVRLSQELDSLINEYLKLDPQSRKQIID</sequence>
<dbReference type="GO" id="GO:0043937">
    <property type="term" value="P:regulation of sporulation"/>
    <property type="evidence" value="ECO:0007669"/>
    <property type="project" value="InterPro"/>
</dbReference>
<dbReference type="GO" id="GO:0046983">
    <property type="term" value="F:protein dimerization activity"/>
    <property type="evidence" value="ECO:0007669"/>
    <property type="project" value="InterPro"/>
</dbReference>
<dbReference type="InterPro" id="IPR037208">
    <property type="entry name" value="Spo0E-like_sf"/>
</dbReference>
<dbReference type="Pfam" id="PF09388">
    <property type="entry name" value="SpoOE-like"/>
    <property type="match status" value="1"/>
</dbReference>
<evidence type="ECO:0000313" key="2">
    <source>
        <dbReference type="Proteomes" id="UP000321440"/>
    </source>
</evidence>
<dbReference type="Gene3D" id="4.10.280.10">
    <property type="entry name" value="Helix-loop-helix DNA-binding domain"/>
    <property type="match status" value="1"/>
</dbReference>
<organism evidence="1 2">
    <name type="scientific">Alkalibacillus haloalkaliphilus</name>
    <dbReference type="NCBI Taxonomy" id="94136"/>
    <lineage>
        <taxon>Bacteria</taxon>
        <taxon>Bacillati</taxon>
        <taxon>Bacillota</taxon>
        <taxon>Bacilli</taxon>
        <taxon>Bacillales</taxon>
        <taxon>Bacillaceae</taxon>
        <taxon>Alkalibacillus</taxon>
    </lineage>
</organism>
<dbReference type="InterPro" id="IPR018540">
    <property type="entry name" value="Spo0E-like"/>
</dbReference>
<dbReference type="AlphaFoldDB" id="A0A511W2T0"/>
<reference evidence="1 2" key="1">
    <citation type="submission" date="2019-07" db="EMBL/GenBank/DDBJ databases">
        <title>Whole genome shotgun sequence of Alkalibacillus haloalkaliphilus NBRC 103110.</title>
        <authorList>
            <person name="Hosoyama A."/>
            <person name="Uohara A."/>
            <person name="Ohji S."/>
            <person name="Ichikawa N."/>
        </authorList>
    </citation>
    <scope>NUCLEOTIDE SEQUENCE [LARGE SCALE GENOMIC DNA]</scope>
    <source>
        <strain evidence="1 2">NBRC 103110</strain>
    </source>
</reference>
<dbReference type="SUPFAM" id="SSF140500">
    <property type="entry name" value="BAS1536-like"/>
    <property type="match status" value="1"/>
</dbReference>
<protein>
    <recommendedName>
        <fullName evidence="3">Aspartyl-phosphate phosphatase Spo0E family protein</fullName>
    </recommendedName>
</protein>
<dbReference type="EMBL" id="BJYA01000004">
    <property type="protein sequence ID" value="GEN45330.1"/>
    <property type="molecule type" value="Genomic_DNA"/>
</dbReference>
<evidence type="ECO:0000313" key="1">
    <source>
        <dbReference type="EMBL" id="GEN45330.1"/>
    </source>
</evidence>
<proteinExistence type="predicted"/>
<evidence type="ECO:0008006" key="3">
    <source>
        <dbReference type="Google" id="ProtNLM"/>
    </source>
</evidence>
<accession>A0A511W2T0</accession>
<dbReference type="Proteomes" id="UP000321440">
    <property type="component" value="Unassembled WGS sequence"/>
</dbReference>
<keyword evidence="2" id="KW-1185">Reference proteome</keyword>
<gene>
    <name evidence="1" type="ORF">AHA02nite_11060</name>
</gene>